<evidence type="ECO:0000256" key="1">
    <source>
        <dbReference type="SAM" id="MobiDB-lite"/>
    </source>
</evidence>
<dbReference type="AlphaFoldDB" id="A0A397V3B6"/>
<comment type="caution">
    <text evidence="2">The sequence shown here is derived from an EMBL/GenBank/DDBJ whole genome shotgun (WGS) entry which is preliminary data.</text>
</comment>
<keyword evidence="3" id="KW-1185">Reference proteome</keyword>
<dbReference type="EMBL" id="QKWP01000641">
    <property type="protein sequence ID" value="RIB16950.1"/>
    <property type="molecule type" value="Genomic_DNA"/>
</dbReference>
<gene>
    <name evidence="2" type="ORF">C2G38_2315287</name>
</gene>
<feature type="region of interest" description="Disordered" evidence="1">
    <location>
        <begin position="29"/>
        <end position="62"/>
    </location>
</feature>
<name>A0A397V3B6_9GLOM</name>
<accession>A0A397V3B6</accession>
<feature type="compositionally biased region" description="Polar residues" evidence="1">
    <location>
        <begin position="43"/>
        <end position="62"/>
    </location>
</feature>
<sequence length="136" mass="15529">MGFICARALPHFGAWNNFSPAIISKLRDEVEQPRPSPKASDHTIMNSSWIVPVPSNSSDPTRLSMSEIKKELDQREMKDTHMAISDEVNDKITVESKKKGVKKDQIQQENFENKNYFYVGWALKENQEYGKKGANV</sequence>
<dbReference type="Proteomes" id="UP000266673">
    <property type="component" value="Unassembled WGS sequence"/>
</dbReference>
<proteinExistence type="predicted"/>
<protein>
    <submittedName>
        <fullName evidence="2">Uncharacterized protein</fullName>
    </submittedName>
</protein>
<organism evidence="2 3">
    <name type="scientific">Gigaspora rosea</name>
    <dbReference type="NCBI Taxonomy" id="44941"/>
    <lineage>
        <taxon>Eukaryota</taxon>
        <taxon>Fungi</taxon>
        <taxon>Fungi incertae sedis</taxon>
        <taxon>Mucoromycota</taxon>
        <taxon>Glomeromycotina</taxon>
        <taxon>Glomeromycetes</taxon>
        <taxon>Diversisporales</taxon>
        <taxon>Gigasporaceae</taxon>
        <taxon>Gigaspora</taxon>
    </lineage>
</organism>
<dbReference type="OrthoDB" id="2363916at2759"/>
<reference evidence="2 3" key="1">
    <citation type="submission" date="2018-06" db="EMBL/GenBank/DDBJ databases">
        <title>Comparative genomics reveals the genomic features of Rhizophagus irregularis, R. cerebriforme, R. diaphanum and Gigaspora rosea, and their symbiotic lifestyle signature.</title>
        <authorList>
            <person name="Morin E."/>
            <person name="San Clemente H."/>
            <person name="Chen E.C.H."/>
            <person name="De La Providencia I."/>
            <person name="Hainaut M."/>
            <person name="Kuo A."/>
            <person name="Kohler A."/>
            <person name="Murat C."/>
            <person name="Tang N."/>
            <person name="Roy S."/>
            <person name="Loubradou J."/>
            <person name="Henrissat B."/>
            <person name="Grigoriev I.V."/>
            <person name="Corradi N."/>
            <person name="Roux C."/>
            <person name="Martin F.M."/>
        </authorList>
    </citation>
    <scope>NUCLEOTIDE SEQUENCE [LARGE SCALE GENOMIC DNA]</scope>
    <source>
        <strain evidence="2 3">DAOM 194757</strain>
    </source>
</reference>
<evidence type="ECO:0000313" key="2">
    <source>
        <dbReference type="EMBL" id="RIB16950.1"/>
    </source>
</evidence>
<evidence type="ECO:0000313" key="3">
    <source>
        <dbReference type="Proteomes" id="UP000266673"/>
    </source>
</evidence>